<dbReference type="EMBL" id="AMFJ01036136">
    <property type="protein sequence ID" value="EKD25040.1"/>
    <property type="molecule type" value="Genomic_DNA"/>
</dbReference>
<proteinExistence type="predicted"/>
<name>K1X4J1_9BACT</name>
<reference evidence="1" key="1">
    <citation type="journal article" date="2012" name="Science">
        <title>Fermentation, hydrogen, and sulfur metabolism in multiple uncultivated bacterial phyla.</title>
        <authorList>
            <person name="Wrighton K.C."/>
            <person name="Thomas B.C."/>
            <person name="Sharon I."/>
            <person name="Miller C.S."/>
            <person name="Castelle C.J."/>
            <person name="VerBerkmoes N.C."/>
            <person name="Wilkins M.J."/>
            <person name="Hettich R.L."/>
            <person name="Lipton M.S."/>
            <person name="Williams K.H."/>
            <person name="Long P.E."/>
            <person name="Banfield J.F."/>
        </authorList>
    </citation>
    <scope>NUCLEOTIDE SEQUENCE [LARGE SCALE GENOMIC DNA]</scope>
</reference>
<gene>
    <name evidence="1" type="ORF">ACD_80C00129G0005</name>
</gene>
<comment type="caution">
    <text evidence="1">The sequence shown here is derived from an EMBL/GenBank/DDBJ whole genome shotgun (WGS) entry which is preliminary data.</text>
</comment>
<evidence type="ECO:0000313" key="1">
    <source>
        <dbReference type="EMBL" id="EKD25040.1"/>
    </source>
</evidence>
<protein>
    <submittedName>
        <fullName evidence="1">Uncharacterized protein</fullName>
    </submittedName>
</protein>
<accession>K1X4J1</accession>
<dbReference type="AlphaFoldDB" id="K1X4J1"/>
<organism evidence="1">
    <name type="scientific">uncultured bacterium</name>
    <name type="common">gcode 4</name>
    <dbReference type="NCBI Taxonomy" id="1234023"/>
    <lineage>
        <taxon>Bacteria</taxon>
        <taxon>environmental samples</taxon>
    </lineage>
</organism>
<sequence>MTTENELNNKLPISLEELKEKKERLNSLNLEIWNIIEMTPEVWEIIGTLYKEDQVLTKKIEVLGHNLFKIEFVFPEYNLWKVMPDHVSIVQMQLAIVQGLFTSIGFAIKQNGVNSPMSYETFLLNREHTLYRRDERTMRKKLKFKEKCYLIFKLQPVIKKWTKIYSIVAEIIKDKETFMDGKVECVLQDEYLFDEREKKNCKEIKENENILPNTMAGNVLTRFEANKSIKDTMKMTDGWDKEKERKNEPSTE</sequence>